<name>A0A532USP5_UNCL8</name>
<organism evidence="1 2">
    <name type="scientific">candidate division LCP-89 bacterium B3_LCP</name>
    <dbReference type="NCBI Taxonomy" id="2012998"/>
    <lineage>
        <taxon>Bacteria</taxon>
        <taxon>Pseudomonadati</taxon>
        <taxon>Bacteria division LCP-89</taxon>
    </lineage>
</organism>
<dbReference type="AlphaFoldDB" id="A0A532USP5"/>
<keyword evidence="1" id="KW-0808">Transferase</keyword>
<dbReference type="Pfam" id="PF08780">
    <property type="entry name" value="NTase_sub_bind"/>
    <property type="match status" value="1"/>
</dbReference>
<dbReference type="NCBIfam" id="TIGR01987">
    <property type="entry name" value="HI0074"/>
    <property type="match status" value="1"/>
</dbReference>
<dbReference type="InterPro" id="IPR010235">
    <property type="entry name" value="HepT"/>
</dbReference>
<dbReference type="Gene3D" id="1.20.120.330">
    <property type="entry name" value="Nucleotidyltransferases domain 2"/>
    <property type="match status" value="1"/>
</dbReference>
<sequence length="134" mass="15751">MRLDFTSLKKAIASLDRAIQRSQTAREDEELRDAVIQRFEYTYELCWKMLKRQLELESPNPALIDTLSFRDLLREAAQVGILKDIESWMDYRQMRNITSHTYDDAKARSVYKAAIEFFDDASALLKALETRDHD</sequence>
<dbReference type="SUPFAM" id="SSF81593">
    <property type="entry name" value="Nucleotidyltransferase substrate binding subunit/domain"/>
    <property type="match status" value="1"/>
</dbReference>
<protein>
    <submittedName>
        <fullName evidence="1">Nucleotidyltransferase</fullName>
    </submittedName>
</protein>
<gene>
    <name evidence="1" type="ORF">CEE37_13440</name>
</gene>
<dbReference type="EMBL" id="NJBN01000011">
    <property type="protein sequence ID" value="TKJ37960.1"/>
    <property type="molecule type" value="Genomic_DNA"/>
</dbReference>
<dbReference type="Proteomes" id="UP000319619">
    <property type="component" value="Unassembled WGS sequence"/>
</dbReference>
<reference evidence="1 2" key="1">
    <citation type="submission" date="2017-06" db="EMBL/GenBank/DDBJ databases">
        <title>Novel microbial phyla capable of carbon fixation and sulfur reduction in deep-sea sediments.</title>
        <authorList>
            <person name="Huang J."/>
            <person name="Baker B."/>
            <person name="Wang Y."/>
        </authorList>
    </citation>
    <scope>NUCLEOTIDE SEQUENCE [LARGE SCALE GENOMIC DNA]</scope>
    <source>
        <strain evidence="1">B3_LCP</strain>
    </source>
</reference>
<evidence type="ECO:0000313" key="1">
    <source>
        <dbReference type="EMBL" id="TKJ37960.1"/>
    </source>
</evidence>
<proteinExistence type="predicted"/>
<accession>A0A532USP5</accession>
<dbReference type="GO" id="GO:0016740">
    <property type="term" value="F:transferase activity"/>
    <property type="evidence" value="ECO:0007669"/>
    <property type="project" value="UniProtKB-KW"/>
</dbReference>
<comment type="caution">
    <text evidence="1">The sequence shown here is derived from an EMBL/GenBank/DDBJ whole genome shotgun (WGS) entry which is preliminary data.</text>
</comment>
<evidence type="ECO:0000313" key="2">
    <source>
        <dbReference type="Proteomes" id="UP000319619"/>
    </source>
</evidence>